<accession>A0A5B8A1D9</accession>
<dbReference type="PANTHER" id="PTHR37694:SF1">
    <property type="entry name" value="SLR8022 PROTEIN"/>
    <property type="match status" value="1"/>
</dbReference>
<protein>
    <recommendedName>
        <fullName evidence="3">Cupin domain-containing protein</fullName>
    </recommendedName>
</protein>
<gene>
    <name evidence="1" type="ORF">FHG12_10685</name>
</gene>
<dbReference type="InterPro" id="IPR011051">
    <property type="entry name" value="RmlC_Cupin_sf"/>
</dbReference>
<organism evidence="1 2">
    <name type="scientific">Hymenobacter jejuensis</name>
    <dbReference type="NCBI Taxonomy" id="2502781"/>
    <lineage>
        <taxon>Bacteria</taxon>
        <taxon>Pseudomonadati</taxon>
        <taxon>Bacteroidota</taxon>
        <taxon>Cytophagia</taxon>
        <taxon>Cytophagales</taxon>
        <taxon>Hymenobacteraceae</taxon>
        <taxon>Hymenobacter</taxon>
    </lineage>
</organism>
<dbReference type="Gene3D" id="2.60.120.10">
    <property type="entry name" value="Jelly Rolls"/>
    <property type="match status" value="1"/>
</dbReference>
<evidence type="ECO:0000313" key="1">
    <source>
        <dbReference type="EMBL" id="QDA60545.1"/>
    </source>
</evidence>
<dbReference type="CDD" id="cd02230">
    <property type="entry name" value="cupin_HP0902-like"/>
    <property type="match status" value="1"/>
</dbReference>
<name>A0A5B8A1D9_9BACT</name>
<keyword evidence="2" id="KW-1185">Reference proteome</keyword>
<dbReference type="Proteomes" id="UP000305398">
    <property type="component" value="Chromosome"/>
</dbReference>
<dbReference type="KEGG" id="hyj:FHG12_10685"/>
<dbReference type="SUPFAM" id="SSF51182">
    <property type="entry name" value="RmlC-like cupins"/>
    <property type="match status" value="1"/>
</dbReference>
<dbReference type="InterPro" id="IPR014710">
    <property type="entry name" value="RmlC-like_jellyroll"/>
</dbReference>
<reference evidence="1 2" key="1">
    <citation type="submission" date="2019-06" db="EMBL/GenBank/DDBJ databases">
        <authorList>
            <person name="Srinivasan S."/>
        </authorList>
    </citation>
    <scope>NUCLEOTIDE SEQUENCE [LARGE SCALE GENOMIC DNA]</scope>
    <source>
        <strain evidence="1 2">17J68-5</strain>
    </source>
</reference>
<proteinExistence type="predicted"/>
<dbReference type="AlphaFoldDB" id="A0A5B8A1D9"/>
<dbReference type="EMBL" id="CP040896">
    <property type="protein sequence ID" value="QDA60545.1"/>
    <property type="molecule type" value="Genomic_DNA"/>
</dbReference>
<evidence type="ECO:0008006" key="3">
    <source>
        <dbReference type="Google" id="ProtNLM"/>
    </source>
</evidence>
<evidence type="ECO:0000313" key="2">
    <source>
        <dbReference type="Proteomes" id="UP000305398"/>
    </source>
</evidence>
<dbReference type="PANTHER" id="PTHR37694">
    <property type="entry name" value="SLR8022 PROTEIN"/>
    <property type="match status" value="1"/>
</dbReference>
<dbReference type="OrthoDB" id="8418771at2"/>
<sequence>MTSASEASPRLNNAPQPILAADLTVLDLVAAKLQLLQAPAWQTSDRSSSVLFKSEGIRLVMMVLRKGAELKTHTAPGTLSVQVLEGHISFYTEQQSADLQTDHVLTLPPGVPHRVVARQESVFLLTIAIPVKTI</sequence>
<dbReference type="RefSeq" id="WP_139515721.1">
    <property type="nucleotide sequence ID" value="NZ_CP040896.1"/>
</dbReference>